<keyword evidence="6" id="KW-0915">Sodium</keyword>
<evidence type="ECO:0000313" key="15">
    <source>
        <dbReference type="Proteomes" id="UP000594262"/>
    </source>
</evidence>
<dbReference type="Pfam" id="PF00858">
    <property type="entry name" value="ASC"/>
    <property type="match status" value="2"/>
</dbReference>
<dbReference type="Gene3D" id="1.10.287.770">
    <property type="entry name" value="YojJ-like"/>
    <property type="match status" value="1"/>
</dbReference>
<keyword evidence="5 13" id="KW-1133">Transmembrane helix</keyword>
<feature type="compositionally biased region" description="Basic and acidic residues" evidence="12">
    <location>
        <begin position="43"/>
        <end position="57"/>
    </location>
</feature>
<evidence type="ECO:0000256" key="7">
    <source>
        <dbReference type="ARBA" id="ARBA00023065"/>
    </source>
</evidence>
<evidence type="ECO:0000256" key="5">
    <source>
        <dbReference type="ARBA" id="ARBA00022989"/>
    </source>
</evidence>
<dbReference type="Gene3D" id="1.10.287.820">
    <property type="entry name" value="Acid-sensing ion channel domain"/>
    <property type="match status" value="1"/>
</dbReference>
<dbReference type="GO" id="GO:0015280">
    <property type="term" value="F:ligand-gated sodium channel activity"/>
    <property type="evidence" value="ECO:0007669"/>
    <property type="project" value="TreeGrafter"/>
</dbReference>
<keyword evidence="4 11" id="KW-0812">Transmembrane</keyword>
<evidence type="ECO:0000256" key="4">
    <source>
        <dbReference type="ARBA" id="ARBA00022692"/>
    </source>
</evidence>
<reference evidence="14" key="1">
    <citation type="submission" date="2021-01" db="UniProtKB">
        <authorList>
            <consortium name="EnsemblMetazoa"/>
        </authorList>
    </citation>
    <scope>IDENTIFICATION</scope>
</reference>
<evidence type="ECO:0000256" key="2">
    <source>
        <dbReference type="ARBA" id="ARBA00022448"/>
    </source>
</evidence>
<keyword evidence="8 13" id="KW-0472">Membrane</keyword>
<evidence type="ECO:0000313" key="14">
    <source>
        <dbReference type="EnsemblMetazoa" id="CLYHEMP020315.1"/>
    </source>
</evidence>
<feature type="region of interest" description="Disordered" evidence="12">
    <location>
        <begin position="43"/>
        <end position="70"/>
    </location>
</feature>
<feature type="transmembrane region" description="Helical" evidence="13">
    <location>
        <begin position="505"/>
        <end position="531"/>
    </location>
</feature>
<keyword evidence="7 11" id="KW-0406">Ion transport</keyword>
<feature type="region of interest" description="Disordered" evidence="12">
    <location>
        <begin position="94"/>
        <end position="114"/>
    </location>
</feature>
<dbReference type="EnsemblMetazoa" id="CLYHEMT020315.1">
    <property type="protein sequence ID" value="CLYHEMP020315.1"/>
    <property type="gene ID" value="CLYHEMG020315"/>
</dbReference>
<dbReference type="PANTHER" id="PTHR11690:SF248">
    <property type="entry name" value="PICKPOCKET 17, ISOFORM A"/>
    <property type="match status" value="1"/>
</dbReference>
<organism evidence="14 15">
    <name type="scientific">Clytia hemisphaerica</name>
    <dbReference type="NCBI Taxonomy" id="252671"/>
    <lineage>
        <taxon>Eukaryota</taxon>
        <taxon>Metazoa</taxon>
        <taxon>Cnidaria</taxon>
        <taxon>Hydrozoa</taxon>
        <taxon>Hydroidolina</taxon>
        <taxon>Leptothecata</taxon>
        <taxon>Obeliida</taxon>
        <taxon>Clytiidae</taxon>
        <taxon>Clytia</taxon>
    </lineage>
</organism>
<evidence type="ECO:0000256" key="13">
    <source>
        <dbReference type="SAM" id="Phobius"/>
    </source>
</evidence>
<dbReference type="GO" id="GO:0005886">
    <property type="term" value="C:plasma membrane"/>
    <property type="evidence" value="ECO:0007669"/>
    <property type="project" value="TreeGrafter"/>
</dbReference>
<dbReference type="PANTHER" id="PTHR11690">
    <property type="entry name" value="AMILORIDE-SENSITIVE SODIUM CHANNEL-RELATED"/>
    <property type="match status" value="1"/>
</dbReference>
<dbReference type="Proteomes" id="UP000594262">
    <property type="component" value="Unplaced"/>
</dbReference>
<dbReference type="OrthoDB" id="6502088at2759"/>
<keyword evidence="2 11" id="KW-0813">Transport</keyword>
<evidence type="ECO:0000256" key="12">
    <source>
        <dbReference type="SAM" id="MobiDB-lite"/>
    </source>
</evidence>
<evidence type="ECO:0000256" key="11">
    <source>
        <dbReference type="RuleBase" id="RU000679"/>
    </source>
</evidence>
<name>A0A7M5XAU2_9CNID</name>
<sequence>MDSKNFDKQIEKLTENVEKQMMNLTQKLLSQQKGVFQRLDKLEKQANNGRDDKDSIRSGESSETSFTNDQFSNKRNFSITLQEEVCQPRIIQVKSRDNSEDSSGKISLAPPEQLTARSKKQSFLEENCNIMEEKISSEKQSYAEGLTIHGANRIATGGAVSKVIWSILVACSLLTAIMISKEHWESFLSDHSVSNFVITVEKEIKLPSITICNYAAINRERRHFSDGIPTYKRPLLVSDGSMRLCGQNLTQCGYNGTTLIKVQNYTADYSSSSLQNNLVDYDDTTNCFTVRGSTQYVPSDILSVQAVANRTPFDELWTELYVHPTEETFQEASPTVYWASEGWYHVILDKKIITRLGLPFTDCVEGKGSYEQNKFKGNYTVTKCKKGCFWEKVFEKCGAIPQMYKKHMREPRRFDNTTFINNTEMQTCLKEVEGDFSVTEECNRLCKLQPCYEEDIKLSLDYHKAPSYPNFYELAFTFHTFLVEHIEEKPAYTWQDLFANFGGCVGLMTGASILSAFELMIFFGLIVLDFFDLYTKCQTKIHPNP</sequence>
<proteinExistence type="inferred from homology"/>
<feature type="compositionally biased region" description="Polar residues" evidence="12">
    <location>
        <begin position="58"/>
        <end position="70"/>
    </location>
</feature>
<evidence type="ECO:0000256" key="6">
    <source>
        <dbReference type="ARBA" id="ARBA00023053"/>
    </source>
</evidence>
<evidence type="ECO:0000256" key="10">
    <source>
        <dbReference type="ARBA" id="ARBA00023303"/>
    </source>
</evidence>
<feature type="compositionally biased region" description="Basic and acidic residues" evidence="12">
    <location>
        <begin position="94"/>
        <end position="103"/>
    </location>
</feature>
<evidence type="ECO:0000256" key="1">
    <source>
        <dbReference type="ARBA" id="ARBA00004141"/>
    </source>
</evidence>
<protein>
    <submittedName>
        <fullName evidence="14">Uncharacterized protein</fullName>
    </submittedName>
</protein>
<evidence type="ECO:0000256" key="9">
    <source>
        <dbReference type="ARBA" id="ARBA00023201"/>
    </source>
</evidence>
<dbReference type="AlphaFoldDB" id="A0A7M5XAU2"/>
<keyword evidence="3 11" id="KW-0894">Sodium channel</keyword>
<dbReference type="InterPro" id="IPR001873">
    <property type="entry name" value="ENaC"/>
</dbReference>
<comment type="subcellular location">
    <subcellularLocation>
        <location evidence="1">Membrane</location>
        <topology evidence="1">Multi-pass membrane protein</topology>
    </subcellularLocation>
</comment>
<accession>A0A7M5XAU2</accession>
<keyword evidence="9 11" id="KW-0739">Sodium transport</keyword>
<keyword evidence="15" id="KW-1185">Reference proteome</keyword>
<evidence type="ECO:0000256" key="8">
    <source>
        <dbReference type="ARBA" id="ARBA00023136"/>
    </source>
</evidence>
<evidence type="ECO:0000256" key="3">
    <source>
        <dbReference type="ARBA" id="ARBA00022461"/>
    </source>
</evidence>
<keyword evidence="10 11" id="KW-0407">Ion channel</keyword>
<comment type="similarity">
    <text evidence="11">Belongs to the amiloride-sensitive sodium channel (TC 1.A.6) family.</text>
</comment>